<gene>
    <name evidence="4" type="ORF">L486_02381</name>
</gene>
<evidence type="ECO:0000256" key="2">
    <source>
        <dbReference type="SAM" id="MobiDB-lite"/>
    </source>
</evidence>
<sequence>MPTGPSSAAQGSPLALVPNERWVPPIPSIRSPAVSEVPTAATHAINMPFLPPAPNAIGEGPSLVPSTIKPNQTWTGAVSEKPQIDHHRVSQVSAKPTTQNTAFSSTILPSPESSIMTKNKPIKIESFVPTPRHTPRPSTQTNLPDHTSESSSSAVLLSTLPGIPSSKALGKRKAHSELQEESPPRYREGSISTSVKRERERSSSLTDLKPHNPIPILPLPLPSKRFKKGPNAKALLIPVEQLPVFPLPPMPPINNPDLLKQVFTHQSLFERPKGRFEDPENDPIKHYEKLEHVGDSILGVIVTTWLHETKPNLTIGTATKLKAHLVSNATLSHLSGLYNLPQRLNGHPELLPVLRAQTDVRAALMEAYIAGLYFSFPLENRLGEGIKTIDNWLREMYEPLYDFFYNYMKKEFEQHHLTVGATSDGRSIYLENEDELKKVDEVAVGMSKLVECYCSSAERELRWQEEKIYTNQGLLWKTKCLVDGIELSEALRPFRRIAKNVAGLTAAKKLGLTVSQLRSAITWPRPLTFWES</sequence>
<keyword evidence="5" id="KW-1185">Reference proteome</keyword>
<dbReference type="SMART" id="SM00535">
    <property type="entry name" value="RIBOc"/>
    <property type="match status" value="1"/>
</dbReference>
<feature type="region of interest" description="Disordered" evidence="2">
    <location>
        <begin position="92"/>
        <end position="114"/>
    </location>
</feature>
<dbReference type="AlphaFoldDB" id="A0A1B9IVZ2"/>
<feature type="compositionally biased region" description="Basic and acidic residues" evidence="2">
    <location>
        <begin position="175"/>
        <end position="188"/>
    </location>
</feature>
<dbReference type="PROSITE" id="PS50142">
    <property type="entry name" value="RNASE_3_2"/>
    <property type="match status" value="1"/>
</dbReference>
<reference evidence="4 5" key="1">
    <citation type="submission" date="2013-07" db="EMBL/GenBank/DDBJ databases">
        <title>The Genome Sequence of Kwoniella mangroviensis CBS10435.</title>
        <authorList>
            <consortium name="The Broad Institute Genome Sequencing Platform"/>
            <person name="Cuomo C."/>
            <person name="Litvintseva A."/>
            <person name="Chen Y."/>
            <person name="Heitman J."/>
            <person name="Sun S."/>
            <person name="Springer D."/>
            <person name="Dromer F."/>
            <person name="Young S.K."/>
            <person name="Zeng Q."/>
            <person name="Gargeya S."/>
            <person name="Fitzgerald M."/>
            <person name="Abouelleil A."/>
            <person name="Alvarado L."/>
            <person name="Berlin A.M."/>
            <person name="Chapman S.B."/>
            <person name="Dewar J."/>
            <person name="Goldberg J."/>
            <person name="Griggs A."/>
            <person name="Gujja S."/>
            <person name="Hansen M."/>
            <person name="Howarth C."/>
            <person name="Imamovic A."/>
            <person name="Larimer J."/>
            <person name="McCowan C."/>
            <person name="Murphy C."/>
            <person name="Pearson M."/>
            <person name="Priest M."/>
            <person name="Roberts A."/>
            <person name="Saif S."/>
            <person name="Shea T."/>
            <person name="Sykes S."/>
            <person name="Wortman J."/>
            <person name="Nusbaum C."/>
            <person name="Birren B."/>
        </authorList>
    </citation>
    <scope>NUCLEOTIDE SEQUENCE [LARGE SCALE GENOMIC DNA]</scope>
    <source>
        <strain evidence="4 5">CBS 10435</strain>
    </source>
</reference>
<dbReference type="CDD" id="cd00593">
    <property type="entry name" value="RIBOc"/>
    <property type="match status" value="1"/>
</dbReference>
<feature type="compositionally biased region" description="Low complexity" evidence="2">
    <location>
        <begin position="149"/>
        <end position="160"/>
    </location>
</feature>
<dbReference type="GO" id="GO:0004525">
    <property type="term" value="F:ribonuclease III activity"/>
    <property type="evidence" value="ECO:0007669"/>
    <property type="project" value="InterPro"/>
</dbReference>
<keyword evidence="1" id="KW-0378">Hydrolase</keyword>
<name>A0A1B9IVZ2_9TREE</name>
<dbReference type="STRING" id="1331196.A0A1B9IVZ2"/>
<feature type="domain" description="RNase III" evidence="3">
    <location>
        <begin position="253"/>
        <end position="377"/>
    </location>
</feature>
<dbReference type="EMBL" id="KI669460">
    <property type="protein sequence ID" value="OCF59709.1"/>
    <property type="molecule type" value="Genomic_DNA"/>
</dbReference>
<dbReference type="OrthoDB" id="2563603at2759"/>
<dbReference type="InterPro" id="IPR000999">
    <property type="entry name" value="RNase_III_dom"/>
</dbReference>
<dbReference type="SUPFAM" id="SSF69065">
    <property type="entry name" value="RNase III domain-like"/>
    <property type="match status" value="1"/>
</dbReference>
<protein>
    <recommendedName>
        <fullName evidence="3">RNase III domain-containing protein</fullName>
    </recommendedName>
</protein>
<reference evidence="5" key="2">
    <citation type="submission" date="2013-12" db="EMBL/GenBank/DDBJ databases">
        <title>Evolution of pathogenesis and genome organization in the Tremellales.</title>
        <authorList>
            <person name="Cuomo C."/>
            <person name="Litvintseva A."/>
            <person name="Heitman J."/>
            <person name="Chen Y."/>
            <person name="Sun S."/>
            <person name="Springer D."/>
            <person name="Dromer F."/>
            <person name="Young S."/>
            <person name="Zeng Q."/>
            <person name="Chapman S."/>
            <person name="Gujja S."/>
            <person name="Saif S."/>
            <person name="Birren B."/>
        </authorList>
    </citation>
    <scope>NUCLEOTIDE SEQUENCE [LARGE SCALE GENOMIC DNA]</scope>
    <source>
        <strain evidence="5">CBS 10435</strain>
    </source>
</reference>
<evidence type="ECO:0000313" key="4">
    <source>
        <dbReference type="EMBL" id="OCF59709.1"/>
    </source>
</evidence>
<dbReference type="Proteomes" id="UP000092583">
    <property type="component" value="Unassembled WGS sequence"/>
</dbReference>
<feature type="compositionally biased region" description="Polar residues" evidence="2">
    <location>
        <begin position="136"/>
        <end position="145"/>
    </location>
</feature>
<evidence type="ECO:0000313" key="5">
    <source>
        <dbReference type="Proteomes" id="UP000092583"/>
    </source>
</evidence>
<dbReference type="Gene3D" id="1.10.1520.10">
    <property type="entry name" value="Ribonuclease III domain"/>
    <property type="match status" value="1"/>
</dbReference>
<organism evidence="4 5">
    <name type="scientific">Kwoniella mangroviensis CBS 10435</name>
    <dbReference type="NCBI Taxonomy" id="1331196"/>
    <lineage>
        <taxon>Eukaryota</taxon>
        <taxon>Fungi</taxon>
        <taxon>Dikarya</taxon>
        <taxon>Basidiomycota</taxon>
        <taxon>Agaricomycotina</taxon>
        <taxon>Tremellomycetes</taxon>
        <taxon>Tremellales</taxon>
        <taxon>Cryptococcaceae</taxon>
        <taxon>Kwoniella</taxon>
    </lineage>
</organism>
<accession>A0A1B9IVZ2</accession>
<dbReference type="GO" id="GO:0006396">
    <property type="term" value="P:RNA processing"/>
    <property type="evidence" value="ECO:0007669"/>
    <property type="project" value="InterPro"/>
</dbReference>
<dbReference type="InterPro" id="IPR036389">
    <property type="entry name" value="RNase_III_sf"/>
</dbReference>
<dbReference type="Pfam" id="PF00636">
    <property type="entry name" value="Ribonuclease_3"/>
    <property type="match status" value="1"/>
</dbReference>
<dbReference type="PANTHER" id="PTHR14950:SF37">
    <property type="entry name" value="ENDORIBONUCLEASE DICER"/>
    <property type="match status" value="1"/>
</dbReference>
<dbReference type="PANTHER" id="PTHR14950">
    <property type="entry name" value="DICER-RELATED"/>
    <property type="match status" value="1"/>
</dbReference>
<evidence type="ECO:0000256" key="1">
    <source>
        <dbReference type="ARBA" id="ARBA00022801"/>
    </source>
</evidence>
<proteinExistence type="predicted"/>
<feature type="region of interest" description="Disordered" evidence="2">
    <location>
        <begin position="126"/>
        <end position="211"/>
    </location>
</feature>
<evidence type="ECO:0000259" key="3">
    <source>
        <dbReference type="PROSITE" id="PS50142"/>
    </source>
</evidence>